<name>A0A418YG41_9GAMM</name>
<dbReference type="InterPro" id="IPR014162">
    <property type="entry name" value="CpoB_C"/>
</dbReference>
<dbReference type="Pfam" id="PF14559">
    <property type="entry name" value="TPR_19"/>
    <property type="match status" value="1"/>
</dbReference>
<dbReference type="Gene3D" id="1.25.40.10">
    <property type="entry name" value="Tetratricopeptide repeat domain"/>
    <property type="match status" value="1"/>
</dbReference>
<feature type="chain" id="PRO_5019598302" description="Cell division coordinator CpoB" evidence="1">
    <location>
        <begin position="23"/>
        <end position="242"/>
    </location>
</feature>
<dbReference type="EMBL" id="QZCH01000008">
    <property type="protein sequence ID" value="RJG48437.1"/>
    <property type="molecule type" value="Genomic_DNA"/>
</dbReference>
<dbReference type="InterPro" id="IPR032519">
    <property type="entry name" value="YbgF_tri"/>
</dbReference>
<protein>
    <recommendedName>
        <fullName evidence="1">Cell division coordinator CpoB</fullName>
    </recommendedName>
</protein>
<comment type="subcellular location">
    <subcellularLocation>
        <location evidence="1">Periplasm</location>
    </subcellularLocation>
</comment>
<proteinExistence type="inferred from homology"/>
<sequence precursor="true">MHTIIKTAISMAVLSSSFSSFAAAPVSDATGGDLATRVATLERMLEARNQVQFDIQQRLDELQQDVNSLNGNMERQNRQIEQIQTRQREIYQELDAKTKAAPVAVAPKADASTPVAPEGEKAAYEAAVKLVLQDKQYSQAITAFKSFIETYPDSSYAANAHYWLGQLLFNAGQREEAKKEFDIVANDYAKSNKRAEALLKSGMISEYFGKNEEAKQRYNEVISSYPGSSPAKLAQPRLSSLQ</sequence>
<dbReference type="GO" id="GO:0043093">
    <property type="term" value="P:FtsZ-dependent cytokinesis"/>
    <property type="evidence" value="ECO:0007669"/>
    <property type="project" value="UniProtKB-UniRule"/>
</dbReference>
<comment type="caution">
    <text evidence="3">The sequence shown here is derived from an EMBL/GenBank/DDBJ whole genome shotgun (WGS) entry which is preliminary data.</text>
</comment>
<evidence type="ECO:0000313" key="3">
    <source>
        <dbReference type="EMBL" id="RJG48437.1"/>
    </source>
</evidence>
<dbReference type="InterPro" id="IPR011990">
    <property type="entry name" value="TPR-like_helical_dom_sf"/>
</dbReference>
<dbReference type="OrthoDB" id="9768142at2"/>
<feature type="coiled-coil region" evidence="1">
    <location>
        <begin position="59"/>
        <end position="93"/>
    </location>
</feature>
<dbReference type="AlphaFoldDB" id="A0A418YG41"/>
<dbReference type="GO" id="GO:0030288">
    <property type="term" value="C:outer membrane-bounded periplasmic space"/>
    <property type="evidence" value="ECO:0007669"/>
    <property type="project" value="UniProtKB-UniRule"/>
</dbReference>
<gene>
    <name evidence="3" type="primary">ybgF</name>
    <name evidence="1" type="synonym">cpoB</name>
    <name evidence="3" type="ORF">D1Z90_08055</name>
</gene>
<evidence type="ECO:0000313" key="4">
    <source>
        <dbReference type="Proteomes" id="UP000283255"/>
    </source>
</evidence>
<reference evidence="3 4" key="2">
    <citation type="submission" date="2019-01" db="EMBL/GenBank/DDBJ databases">
        <title>Motilimonas pumilus sp. nov., isolated from the gut of sea cucumber (Apostichopus japonicus).</title>
        <authorList>
            <person name="Wang F.-Q."/>
            <person name="Ren L.-H."/>
            <person name="Lin Y.-W."/>
            <person name="Sun G.-H."/>
            <person name="Du Z.-J."/>
            <person name="Zhao J.-X."/>
            <person name="Liu X.-J."/>
            <person name="Liu L.-J."/>
        </authorList>
    </citation>
    <scope>NUCLEOTIDE SEQUENCE [LARGE SCALE GENOMIC DNA]</scope>
    <source>
        <strain evidence="3 4">PLHSC7-2</strain>
    </source>
</reference>
<dbReference type="GO" id="GO:0070206">
    <property type="term" value="P:protein trimerization"/>
    <property type="evidence" value="ECO:0007669"/>
    <property type="project" value="InterPro"/>
</dbReference>
<dbReference type="Gene3D" id="1.20.5.110">
    <property type="match status" value="1"/>
</dbReference>
<dbReference type="HAMAP" id="MF_02066">
    <property type="entry name" value="CpoB"/>
    <property type="match status" value="1"/>
</dbReference>
<comment type="function">
    <text evidence="1">Mediates coordination of peptidoglycan synthesis and outer membrane constriction during cell division.</text>
</comment>
<dbReference type="NCBIfam" id="TIGR02795">
    <property type="entry name" value="tol_pal_ybgF"/>
    <property type="match status" value="1"/>
</dbReference>
<evidence type="ECO:0000259" key="2">
    <source>
        <dbReference type="Pfam" id="PF16331"/>
    </source>
</evidence>
<dbReference type="InterPro" id="IPR034706">
    <property type="entry name" value="CpoB"/>
</dbReference>
<keyword evidence="1" id="KW-0574">Periplasm</keyword>
<keyword evidence="1" id="KW-0132">Cell division</keyword>
<reference evidence="3 4" key="1">
    <citation type="submission" date="2018-09" db="EMBL/GenBank/DDBJ databases">
        <authorList>
            <person name="Wang F."/>
        </authorList>
    </citation>
    <scope>NUCLEOTIDE SEQUENCE [LARGE SCALE GENOMIC DNA]</scope>
    <source>
        <strain evidence="3 4">PLHSC7-2</strain>
    </source>
</reference>
<keyword evidence="1" id="KW-0131">Cell cycle</keyword>
<keyword evidence="1" id="KW-0175">Coiled coil</keyword>
<dbReference type="RefSeq" id="WP_119910247.1">
    <property type="nucleotide sequence ID" value="NZ_QZCH01000008.1"/>
</dbReference>
<keyword evidence="1" id="KW-0732">Signal</keyword>
<dbReference type="Pfam" id="PF16331">
    <property type="entry name" value="TolA_bind_tri"/>
    <property type="match status" value="1"/>
</dbReference>
<feature type="signal peptide" evidence="1">
    <location>
        <begin position="1"/>
        <end position="22"/>
    </location>
</feature>
<dbReference type="Proteomes" id="UP000283255">
    <property type="component" value="Unassembled WGS sequence"/>
</dbReference>
<comment type="similarity">
    <text evidence="1">Belongs to the CpoB family.</text>
</comment>
<dbReference type="SUPFAM" id="SSF48452">
    <property type="entry name" value="TPR-like"/>
    <property type="match status" value="1"/>
</dbReference>
<keyword evidence="4" id="KW-1185">Reference proteome</keyword>
<accession>A0A418YG41</accession>
<evidence type="ECO:0000256" key="1">
    <source>
        <dbReference type="HAMAP-Rule" id="MF_02066"/>
    </source>
</evidence>
<organism evidence="3 4">
    <name type="scientific">Motilimonas pumila</name>
    <dbReference type="NCBI Taxonomy" id="2303987"/>
    <lineage>
        <taxon>Bacteria</taxon>
        <taxon>Pseudomonadati</taxon>
        <taxon>Pseudomonadota</taxon>
        <taxon>Gammaproteobacteria</taxon>
        <taxon>Alteromonadales</taxon>
        <taxon>Alteromonadales genera incertae sedis</taxon>
        <taxon>Motilimonas</taxon>
    </lineage>
</organism>
<feature type="domain" description="YbgF trimerisation" evidence="2">
    <location>
        <begin position="34"/>
        <end position="99"/>
    </location>
</feature>